<evidence type="ECO:0000256" key="4">
    <source>
        <dbReference type="PROSITE-ProRule" id="PRU00221"/>
    </source>
</evidence>
<dbReference type="PANTHER" id="PTHR15622:SF2">
    <property type="entry name" value="U4_U6 SMALL NUCLEAR RIBONUCLEOPROTEIN PRP4"/>
    <property type="match status" value="1"/>
</dbReference>
<dbReference type="InterPro" id="IPR020472">
    <property type="entry name" value="WD40_PAC1"/>
</dbReference>
<gene>
    <name evidence="7" type="primary">HET-E1_6</name>
    <name evidence="7" type="ORF">DBV05_g12713</name>
</gene>
<dbReference type="Pfam" id="PF24883">
    <property type="entry name" value="NPHP3_N"/>
    <property type="match status" value="1"/>
</dbReference>
<dbReference type="InterPro" id="IPR007111">
    <property type="entry name" value="NACHT_NTPase"/>
</dbReference>
<keyword evidence="8" id="KW-1185">Reference proteome</keyword>
<dbReference type="Gene3D" id="3.40.50.300">
    <property type="entry name" value="P-loop containing nucleotide triphosphate hydrolases"/>
    <property type="match status" value="1"/>
</dbReference>
<feature type="repeat" description="WD" evidence="4">
    <location>
        <begin position="550"/>
        <end position="591"/>
    </location>
</feature>
<organism evidence="7 8">
    <name type="scientific">Lasiodiplodia theobromae</name>
    <dbReference type="NCBI Taxonomy" id="45133"/>
    <lineage>
        <taxon>Eukaryota</taxon>
        <taxon>Fungi</taxon>
        <taxon>Dikarya</taxon>
        <taxon>Ascomycota</taxon>
        <taxon>Pezizomycotina</taxon>
        <taxon>Dothideomycetes</taxon>
        <taxon>Dothideomycetes incertae sedis</taxon>
        <taxon>Botryosphaeriales</taxon>
        <taxon>Botryosphaeriaceae</taxon>
        <taxon>Lasiodiplodia</taxon>
    </lineage>
</organism>
<feature type="repeat" description="WD" evidence="4">
    <location>
        <begin position="466"/>
        <end position="507"/>
    </location>
</feature>
<evidence type="ECO:0000256" key="1">
    <source>
        <dbReference type="ARBA" id="ARBA00022574"/>
    </source>
</evidence>
<dbReference type="PROSITE" id="PS50927">
    <property type="entry name" value="BULB_LECTIN"/>
    <property type="match status" value="1"/>
</dbReference>
<dbReference type="InterPro" id="IPR015943">
    <property type="entry name" value="WD40/YVTN_repeat-like_dom_sf"/>
</dbReference>
<dbReference type="PROSITE" id="PS50837">
    <property type="entry name" value="NACHT"/>
    <property type="match status" value="1"/>
</dbReference>
<evidence type="ECO:0000256" key="2">
    <source>
        <dbReference type="ARBA" id="ARBA00022737"/>
    </source>
</evidence>
<dbReference type="EMBL" id="VCHE01000333">
    <property type="protein sequence ID" value="KAB2568610.1"/>
    <property type="molecule type" value="Genomic_DNA"/>
</dbReference>
<dbReference type="PROSITE" id="PS50294">
    <property type="entry name" value="WD_REPEATS_REGION"/>
    <property type="match status" value="4"/>
</dbReference>
<comment type="caution">
    <text evidence="7">The sequence shown here is derived from an EMBL/GenBank/DDBJ whole genome shotgun (WGS) entry which is preliminary data.</text>
</comment>
<dbReference type="SUPFAM" id="SSF52540">
    <property type="entry name" value="P-loop containing nucleoside triphosphate hydrolases"/>
    <property type="match status" value="1"/>
</dbReference>
<dbReference type="InterPro" id="IPR056884">
    <property type="entry name" value="NPHP3-like_N"/>
</dbReference>
<dbReference type="PROSITE" id="PS50082">
    <property type="entry name" value="WD_REPEATS_2"/>
    <property type="match status" value="4"/>
</dbReference>
<evidence type="ECO:0000259" key="5">
    <source>
        <dbReference type="PROSITE" id="PS50837"/>
    </source>
</evidence>
<dbReference type="InterPro" id="IPR051983">
    <property type="entry name" value="WSB_SOCS-box_domain"/>
</dbReference>
<evidence type="ECO:0000313" key="7">
    <source>
        <dbReference type="EMBL" id="KAB2568610.1"/>
    </source>
</evidence>
<dbReference type="SUPFAM" id="SSF50978">
    <property type="entry name" value="WD40 repeat-like"/>
    <property type="match status" value="1"/>
</dbReference>
<dbReference type="GO" id="GO:0000209">
    <property type="term" value="P:protein polyubiquitination"/>
    <property type="evidence" value="ECO:0007669"/>
    <property type="project" value="TreeGrafter"/>
</dbReference>
<dbReference type="PRINTS" id="PR00320">
    <property type="entry name" value="GPROTEINBRPT"/>
</dbReference>
<keyword evidence="2" id="KW-0677">Repeat</keyword>
<feature type="repeat" description="WD" evidence="4">
    <location>
        <begin position="508"/>
        <end position="549"/>
    </location>
</feature>
<reference evidence="7 8" key="1">
    <citation type="journal article" date="2019" name="Sci. Rep.">
        <title>A multi-omics analysis of the grapevine pathogen Lasiodiplodia theobromae reveals that temperature affects the expression of virulence- and pathogenicity-related genes.</title>
        <authorList>
            <person name="Felix C."/>
            <person name="Meneses R."/>
            <person name="Goncalves M.F.M."/>
            <person name="Tilleman L."/>
            <person name="Duarte A.S."/>
            <person name="Jorrin-Novo J.V."/>
            <person name="Van de Peer Y."/>
            <person name="Deforce D."/>
            <person name="Van Nieuwerburgh F."/>
            <person name="Esteves A.C."/>
            <person name="Alves A."/>
        </authorList>
    </citation>
    <scope>NUCLEOTIDE SEQUENCE [LARGE SCALE GENOMIC DNA]</scope>
    <source>
        <strain evidence="7 8">LA-SOL3</strain>
    </source>
</reference>
<dbReference type="InterPro" id="IPR027417">
    <property type="entry name" value="P-loop_NTPase"/>
</dbReference>
<dbReference type="InterPro" id="IPR001480">
    <property type="entry name" value="Bulb-type_lectin_dom"/>
</dbReference>
<dbReference type="CDD" id="cd00200">
    <property type="entry name" value="WD40"/>
    <property type="match status" value="1"/>
</dbReference>
<keyword evidence="1 4" id="KW-0853">WD repeat</keyword>
<evidence type="ECO:0000259" key="6">
    <source>
        <dbReference type="PROSITE" id="PS50927"/>
    </source>
</evidence>
<dbReference type="SMART" id="SM00320">
    <property type="entry name" value="WD40"/>
    <property type="match status" value="4"/>
</dbReference>
<evidence type="ECO:0000313" key="8">
    <source>
        <dbReference type="Proteomes" id="UP000325902"/>
    </source>
</evidence>
<feature type="non-terminal residue" evidence="7">
    <location>
        <position position="628"/>
    </location>
</feature>
<dbReference type="OrthoDB" id="538223at2759"/>
<proteinExistence type="predicted"/>
<sequence>MRLLWIKGGPGKGKTMMTAGIIEWVSEEVKKKPGQSVVSYFFCQNTDNRLNRAVSVLKGLIFMLVTQDKDLVHPLRKKYDQCGEGCFQNGSVVAMLLNVLHDILAKSSGTTIYFFIDALDECDDPELARLLEWASGNCANLPWVKWLFTSRPSPELESWINPGETRLRISLEVDAYSVSQGVESFIAHKVCDLSARKKWPTRVTQEVHNYLKSHAEGTFLWVALVCKRLQTLPKWKIRGEIAQLGQLRQGLDSFYERMMQLVLGDNEYAEICAEVLRATAVAYRPLRLCELGSVVDLPQDLIDYDSPDHDDLVELVERYESLLANMGYPCCYWIIHVNEVFRPGVDDEGVIRLKQMHEFLKKYFMPWIEIVARRKEISGIIQAIQSLQKIVLDRIPNLSELLADAYRFLRYNKHIIEEDVAQLYLSALLLSPQSSRIRKQNMYQKPKWVEVYGGIKNDWDATVQTLLGHSGPVRSVVFSPDGSLVASASDDKTVRLWEAATGSQRAVLEGHSDSVRSVVFSPDGSLVASASDDKTVRLWEAATGSQRAVLEGHSGSVISVVFSPDGSLVASASSDNTVRLWEAATGSQRAVLEGHSDSVISVVFSPDGSLVASASSDNTVRLWEAATG</sequence>
<name>A0A5N5CTD3_9PEZI</name>
<dbReference type="Pfam" id="PF00400">
    <property type="entry name" value="WD40"/>
    <property type="match status" value="4"/>
</dbReference>
<dbReference type="AlphaFoldDB" id="A0A5N5CTD3"/>
<accession>A0A5N5CTD3</accession>
<dbReference type="InterPro" id="IPR001680">
    <property type="entry name" value="WD40_rpt"/>
</dbReference>
<evidence type="ECO:0000256" key="3">
    <source>
        <dbReference type="ARBA" id="ARBA00022786"/>
    </source>
</evidence>
<protein>
    <submittedName>
        <fullName evidence="7">Vegetative incompatibility protein HET-E-1</fullName>
    </submittedName>
</protein>
<dbReference type="PROSITE" id="PS00678">
    <property type="entry name" value="WD_REPEATS_1"/>
    <property type="match status" value="4"/>
</dbReference>
<feature type="domain" description="NACHT" evidence="5">
    <location>
        <begin position="2"/>
        <end position="157"/>
    </location>
</feature>
<feature type="domain" description="Bulb-type lectin" evidence="6">
    <location>
        <begin position="491"/>
        <end position="625"/>
    </location>
</feature>
<dbReference type="InterPro" id="IPR019775">
    <property type="entry name" value="WD40_repeat_CS"/>
</dbReference>
<dbReference type="Gene3D" id="2.130.10.10">
    <property type="entry name" value="YVTN repeat-like/Quinoprotein amine dehydrogenase"/>
    <property type="match status" value="2"/>
</dbReference>
<dbReference type="InterPro" id="IPR036322">
    <property type="entry name" value="WD40_repeat_dom_sf"/>
</dbReference>
<dbReference type="Proteomes" id="UP000325902">
    <property type="component" value="Unassembled WGS sequence"/>
</dbReference>
<dbReference type="PANTHER" id="PTHR15622">
    <property type="entry name" value="WD40 REPEAT PROTEIN"/>
    <property type="match status" value="1"/>
</dbReference>
<keyword evidence="3" id="KW-0833">Ubl conjugation pathway</keyword>
<feature type="repeat" description="WD" evidence="4">
    <location>
        <begin position="592"/>
        <end position="628"/>
    </location>
</feature>